<dbReference type="RefSeq" id="WP_307687351.1">
    <property type="nucleotide sequence ID" value="NZ_JAUSRD010000027.1"/>
</dbReference>
<evidence type="ECO:0000313" key="6">
    <source>
        <dbReference type="EMBL" id="MDP9897418.1"/>
    </source>
</evidence>
<evidence type="ECO:0000256" key="1">
    <source>
        <dbReference type="ARBA" id="ARBA00022722"/>
    </source>
</evidence>
<dbReference type="InterPro" id="IPR035437">
    <property type="entry name" value="SNase_OB-fold_sf"/>
</dbReference>
<dbReference type="PANTHER" id="PTHR12302:SF3">
    <property type="entry name" value="SERINE_THREONINE-PROTEIN KINASE 31"/>
    <property type="match status" value="1"/>
</dbReference>
<dbReference type="GO" id="GO:0004519">
    <property type="term" value="F:endonuclease activity"/>
    <property type="evidence" value="ECO:0007669"/>
    <property type="project" value="UniProtKB-KW"/>
</dbReference>
<accession>A0AAW8D1A3</accession>
<organism evidence="6 7">
    <name type="scientific">Variovorax boronicumulans</name>
    <dbReference type="NCBI Taxonomy" id="436515"/>
    <lineage>
        <taxon>Bacteria</taxon>
        <taxon>Pseudomonadati</taxon>
        <taxon>Pseudomonadota</taxon>
        <taxon>Betaproteobacteria</taxon>
        <taxon>Burkholderiales</taxon>
        <taxon>Comamonadaceae</taxon>
        <taxon>Variovorax</taxon>
    </lineage>
</organism>
<dbReference type="PANTHER" id="PTHR12302">
    <property type="entry name" value="EBNA2 BINDING PROTEIN P100"/>
    <property type="match status" value="1"/>
</dbReference>
<dbReference type="InterPro" id="IPR002071">
    <property type="entry name" value="Thermonucl_AS"/>
</dbReference>
<dbReference type="Gene3D" id="2.40.50.90">
    <property type="match status" value="1"/>
</dbReference>
<dbReference type="SUPFAM" id="SSF50199">
    <property type="entry name" value="Staphylococcal nuclease"/>
    <property type="match status" value="1"/>
</dbReference>
<dbReference type="EMBL" id="JAUSRD010000027">
    <property type="protein sequence ID" value="MDP9897418.1"/>
    <property type="molecule type" value="Genomic_DNA"/>
</dbReference>
<evidence type="ECO:0000256" key="3">
    <source>
        <dbReference type="ARBA" id="ARBA00022801"/>
    </source>
</evidence>
<evidence type="ECO:0000259" key="5">
    <source>
        <dbReference type="PROSITE" id="PS50830"/>
    </source>
</evidence>
<name>A0AAW8D1A3_9BURK</name>
<keyword evidence="3" id="KW-0378">Hydrolase</keyword>
<gene>
    <name evidence="6" type="ORF">J2W31_006562</name>
</gene>
<dbReference type="Proteomes" id="UP001242045">
    <property type="component" value="Unassembled WGS sequence"/>
</dbReference>
<feature type="domain" description="TNase-like" evidence="5">
    <location>
        <begin position="31"/>
        <end position="151"/>
    </location>
</feature>
<dbReference type="InterPro" id="IPR016071">
    <property type="entry name" value="Staphylococal_nuclease_OB-fold"/>
</dbReference>
<proteinExistence type="predicted"/>
<keyword evidence="2 6" id="KW-0255">Endonuclease</keyword>
<dbReference type="GO" id="GO:0016787">
    <property type="term" value="F:hydrolase activity"/>
    <property type="evidence" value="ECO:0007669"/>
    <property type="project" value="UniProtKB-KW"/>
</dbReference>
<reference evidence="6" key="1">
    <citation type="submission" date="2023-07" db="EMBL/GenBank/DDBJ databases">
        <title>Sorghum-associated microbial communities from plants grown in Nebraska, USA.</title>
        <authorList>
            <person name="Schachtman D."/>
        </authorList>
    </citation>
    <scope>NUCLEOTIDE SEQUENCE</scope>
    <source>
        <strain evidence="6">DS3754</strain>
    </source>
</reference>
<feature type="chain" id="PRO_5043364570" evidence="4">
    <location>
        <begin position="32"/>
        <end position="170"/>
    </location>
</feature>
<evidence type="ECO:0000313" key="7">
    <source>
        <dbReference type="Proteomes" id="UP001242045"/>
    </source>
</evidence>
<dbReference type="PROSITE" id="PS50830">
    <property type="entry name" value="TNASE_3"/>
    <property type="match status" value="1"/>
</dbReference>
<dbReference type="AlphaFoldDB" id="A0AAW8D1A3"/>
<protein>
    <submittedName>
        <fullName evidence="6">Endonuclease YncB(Thermonuclease family)</fullName>
    </submittedName>
</protein>
<comment type="caution">
    <text evidence="6">The sequence shown here is derived from an EMBL/GenBank/DDBJ whole genome shotgun (WGS) entry which is preliminary data.</text>
</comment>
<dbReference type="PROSITE" id="PS01123">
    <property type="entry name" value="TNASE_1"/>
    <property type="match status" value="1"/>
</dbReference>
<evidence type="ECO:0000256" key="4">
    <source>
        <dbReference type="SAM" id="SignalP"/>
    </source>
</evidence>
<feature type="signal peptide" evidence="4">
    <location>
        <begin position="1"/>
        <end position="31"/>
    </location>
</feature>
<dbReference type="Pfam" id="PF00565">
    <property type="entry name" value="SNase"/>
    <property type="match status" value="1"/>
</dbReference>
<keyword evidence="1" id="KW-0540">Nuclease</keyword>
<evidence type="ECO:0000256" key="2">
    <source>
        <dbReference type="ARBA" id="ARBA00022759"/>
    </source>
</evidence>
<dbReference type="GO" id="GO:0003676">
    <property type="term" value="F:nucleic acid binding"/>
    <property type="evidence" value="ECO:0007669"/>
    <property type="project" value="InterPro"/>
</dbReference>
<keyword evidence="4" id="KW-0732">Signal</keyword>
<sequence>MNEPLPAAPWARIRKIAAYAALMCAAAAAHADFSGTVVRILDGDTLDVLVDRAPVRVRLAEIDAPEKGQPFDTKARQALADLVFRREVRVTEAGQDRHGRRIGTIFVDGTSANRTMVASGMAWAYRAYLVDRSLIRVEEEARATKRGLWVDSDAQAPWQWRAEKRVASAQ</sequence>
<dbReference type="SMART" id="SM00318">
    <property type="entry name" value="SNc"/>
    <property type="match status" value="1"/>
</dbReference>